<evidence type="ECO:0000313" key="1">
    <source>
        <dbReference type="Proteomes" id="UP000492821"/>
    </source>
</evidence>
<protein>
    <submittedName>
        <fullName evidence="2">Uncharacterized protein</fullName>
    </submittedName>
</protein>
<dbReference type="WBParaSite" id="Pan_g12923.t1">
    <property type="protein sequence ID" value="Pan_g12923.t1"/>
    <property type="gene ID" value="Pan_g12923"/>
</dbReference>
<dbReference type="Proteomes" id="UP000492821">
    <property type="component" value="Unassembled WGS sequence"/>
</dbReference>
<dbReference type="AlphaFoldDB" id="A0A7E4UVK4"/>
<keyword evidence="1" id="KW-1185">Reference proteome</keyword>
<reference evidence="1" key="1">
    <citation type="journal article" date="2013" name="Genetics">
        <title>The draft genome and transcriptome of Panagrellus redivivus are shaped by the harsh demands of a free-living lifestyle.</title>
        <authorList>
            <person name="Srinivasan J."/>
            <person name="Dillman A.R."/>
            <person name="Macchietto M.G."/>
            <person name="Heikkinen L."/>
            <person name="Lakso M."/>
            <person name="Fracchia K.M."/>
            <person name="Antoshechkin I."/>
            <person name="Mortazavi A."/>
            <person name="Wong G."/>
            <person name="Sternberg P.W."/>
        </authorList>
    </citation>
    <scope>NUCLEOTIDE SEQUENCE [LARGE SCALE GENOMIC DNA]</scope>
    <source>
        <strain evidence="1">MT8872</strain>
    </source>
</reference>
<name>A0A7E4UVK4_PANRE</name>
<evidence type="ECO:0000313" key="2">
    <source>
        <dbReference type="WBParaSite" id="Pan_g12923.t1"/>
    </source>
</evidence>
<accession>A0A7E4UVK4</accession>
<organism evidence="1 2">
    <name type="scientific">Panagrellus redivivus</name>
    <name type="common">Microworm</name>
    <dbReference type="NCBI Taxonomy" id="6233"/>
    <lineage>
        <taxon>Eukaryota</taxon>
        <taxon>Metazoa</taxon>
        <taxon>Ecdysozoa</taxon>
        <taxon>Nematoda</taxon>
        <taxon>Chromadorea</taxon>
        <taxon>Rhabditida</taxon>
        <taxon>Tylenchina</taxon>
        <taxon>Panagrolaimomorpha</taxon>
        <taxon>Panagrolaimoidea</taxon>
        <taxon>Panagrolaimidae</taxon>
        <taxon>Panagrellus</taxon>
    </lineage>
</organism>
<proteinExistence type="predicted"/>
<reference evidence="2" key="2">
    <citation type="submission" date="2020-10" db="UniProtKB">
        <authorList>
            <consortium name="WormBaseParasite"/>
        </authorList>
    </citation>
    <scope>IDENTIFICATION</scope>
</reference>
<sequence length="87" mass="9674">MPKASREVLLPYRNPKKTSTQESLLRTQRTNSVLCSSNEGCEVTEQLREIKPKLLPTTDGIPGIILQRCSQELAVPLAVLFLSLPNL</sequence>